<keyword evidence="2" id="KW-0378">Hydrolase</keyword>
<evidence type="ECO:0000259" key="5">
    <source>
        <dbReference type="SMART" id="SM00507"/>
    </source>
</evidence>
<dbReference type="GO" id="GO:0005829">
    <property type="term" value="C:cytosol"/>
    <property type="evidence" value="ECO:0007669"/>
    <property type="project" value="TreeGrafter"/>
</dbReference>
<dbReference type="RefSeq" id="WP_074210819.1">
    <property type="nucleotide sequence ID" value="NZ_BJOI01000012.1"/>
</dbReference>
<evidence type="ECO:0000256" key="4">
    <source>
        <dbReference type="ARBA" id="ARBA00040194"/>
    </source>
</evidence>
<evidence type="ECO:0000256" key="1">
    <source>
        <dbReference type="ARBA" id="ARBA00022722"/>
    </source>
</evidence>
<gene>
    <name evidence="6" type="ORF">SAMN05878438_0823</name>
</gene>
<reference evidence="6 7" key="1">
    <citation type="submission" date="2016-11" db="EMBL/GenBank/DDBJ databases">
        <authorList>
            <person name="Jaros S."/>
            <person name="Januszkiewicz K."/>
            <person name="Wedrychowicz H."/>
        </authorList>
    </citation>
    <scope>NUCLEOTIDE SEQUENCE [LARGE SCALE GENOMIC DNA]</scope>
    <source>
        <strain evidence="6 7">ACAM 239</strain>
    </source>
</reference>
<dbReference type="GO" id="GO:0003676">
    <property type="term" value="F:nucleic acid binding"/>
    <property type="evidence" value="ECO:0007669"/>
    <property type="project" value="InterPro"/>
</dbReference>
<name>A0A1N6CUJ4_9GAMM</name>
<dbReference type="GeneID" id="97276290"/>
<evidence type="ECO:0000313" key="7">
    <source>
        <dbReference type="Proteomes" id="UP000185024"/>
    </source>
</evidence>
<protein>
    <recommendedName>
        <fullName evidence="4">Putative HNH nuclease YajD</fullName>
    </recommendedName>
</protein>
<dbReference type="SMART" id="SM00507">
    <property type="entry name" value="HNHc"/>
    <property type="match status" value="1"/>
</dbReference>
<dbReference type="CDD" id="cd00085">
    <property type="entry name" value="HNHc"/>
    <property type="match status" value="1"/>
</dbReference>
<dbReference type="Proteomes" id="UP000185024">
    <property type="component" value="Unassembled WGS sequence"/>
</dbReference>
<dbReference type="InterPro" id="IPR003615">
    <property type="entry name" value="HNH_nuc"/>
</dbReference>
<dbReference type="GO" id="GO:0016787">
    <property type="term" value="F:hydrolase activity"/>
    <property type="evidence" value="ECO:0007669"/>
    <property type="project" value="UniProtKB-KW"/>
</dbReference>
<comment type="similarity">
    <text evidence="3">Belongs to the HNH nuclease family.</text>
</comment>
<evidence type="ECO:0000256" key="2">
    <source>
        <dbReference type="ARBA" id="ARBA00022801"/>
    </source>
</evidence>
<evidence type="ECO:0000256" key="3">
    <source>
        <dbReference type="ARBA" id="ARBA00038412"/>
    </source>
</evidence>
<dbReference type="AlphaFoldDB" id="A0A1N6CUJ4"/>
<organism evidence="6 7">
    <name type="scientific">Vreelandella aquamarina</name>
    <dbReference type="NCBI Taxonomy" id="77097"/>
    <lineage>
        <taxon>Bacteria</taxon>
        <taxon>Pseudomonadati</taxon>
        <taxon>Pseudomonadota</taxon>
        <taxon>Gammaproteobacteria</taxon>
        <taxon>Oceanospirillales</taxon>
        <taxon>Halomonadaceae</taxon>
        <taxon>Vreelandella</taxon>
    </lineage>
</organism>
<dbReference type="GO" id="GO:0008270">
    <property type="term" value="F:zinc ion binding"/>
    <property type="evidence" value="ECO:0007669"/>
    <property type="project" value="InterPro"/>
</dbReference>
<proteinExistence type="inferred from homology"/>
<dbReference type="PANTHER" id="PTHR41286:SF1">
    <property type="entry name" value="HNH NUCLEASE YAJD-RELATED"/>
    <property type="match status" value="1"/>
</dbReference>
<sequence length="120" mass="13484">MPARTPTPCREKLCRRTTRHAHGYCDEHADQAKAWSRGRAGRGRGGRAWRRMRDAVAERDRYLCQECKRQGRATPFESVDHITPEAEGGLSVPSNLEALCGPCHKAKTQAEALRARQRGC</sequence>
<dbReference type="InterPro" id="IPR002711">
    <property type="entry name" value="HNH"/>
</dbReference>
<dbReference type="PANTHER" id="PTHR41286">
    <property type="entry name" value="HNH NUCLEASE YAJD-RELATED"/>
    <property type="match status" value="1"/>
</dbReference>
<dbReference type="EMBL" id="FSQX01000001">
    <property type="protein sequence ID" value="SIN62231.1"/>
    <property type="molecule type" value="Genomic_DNA"/>
</dbReference>
<accession>A0A1N6CUJ4</accession>
<dbReference type="GO" id="GO:0004519">
    <property type="term" value="F:endonuclease activity"/>
    <property type="evidence" value="ECO:0007669"/>
    <property type="project" value="InterPro"/>
</dbReference>
<keyword evidence="1" id="KW-0540">Nuclease</keyword>
<dbReference type="Gene3D" id="1.10.30.50">
    <property type="match status" value="1"/>
</dbReference>
<evidence type="ECO:0000313" key="6">
    <source>
        <dbReference type="EMBL" id="SIN62231.1"/>
    </source>
</evidence>
<dbReference type="Pfam" id="PF01844">
    <property type="entry name" value="HNH"/>
    <property type="match status" value="1"/>
</dbReference>
<feature type="domain" description="HNH nuclease" evidence="5">
    <location>
        <begin position="51"/>
        <end position="105"/>
    </location>
</feature>